<evidence type="ECO:0000256" key="9">
    <source>
        <dbReference type="SAM" id="Phobius"/>
    </source>
</evidence>
<evidence type="ECO:0000256" key="7">
    <source>
        <dbReference type="ARBA" id="ARBA00023136"/>
    </source>
</evidence>
<feature type="transmembrane region" description="Helical" evidence="9">
    <location>
        <begin position="383"/>
        <end position="404"/>
    </location>
</feature>
<feature type="domain" description="Major facilitator superfamily (MFS) profile" evidence="10">
    <location>
        <begin position="92"/>
        <end position="548"/>
    </location>
</feature>
<dbReference type="InterPro" id="IPR011701">
    <property type="entry name" value="MFS"/>
</dbReference>
<dbReference type="SUPFAM" id="SSF103473">
    <property type="entry name" value="MFS general substrate transporter"/>
    <property type="match status" value="1"/>
</dbReference>
<feature type="compositionally biased region" description="Low complexity" evidence="8">
    <location>
        <begin position="549"/>
        <end position="559"/>
    </location>
</feature>
<feature type="transmembrane region" description="Helical" evidence="9">
    <location>
        <begin position="246"/>
        <end position="265"/>
    </location>
</feature>
<feature type="transmembrane region" description="Helical" evidence="9">
    <location>
        <begin position="441"/>
        <end position="466"/>
    </location>
</feature>
<feature type="transmembrane region" description="Helical" evidence="9">
    <location>
        <begin position="130"/>
        <end position="150"/>
    </location>
</feature>
<organism evidence="11 12">
    <name type="scientific">Cellulosimicrobium funkei</name>
    <dbReference type="NCBI Taxonomy" id="264251"/>
    <lineage>
        <taxon>Bacteria</taxon>
        <taxon>Bacillati</taxon>
        <taxon>Actinomycetota</taxon>
        <taxon>Actinomycetes</taxon>
        <taxon>Micrococcales</taxon>
        <taxon>Promicromonosporaceae</taxon>
        <taxon>Cellulosimicrobium</taxon>
    </lineage>
</organism>
<proteinExistence type="inferred from homology"/>
<keyword evidence="6 9" id="KW-1133">Transmembrane helix</keyword>
<evidence type="ECO:0000256" key="6">
    <source>
        <dbReference type="ARBA" id="ARBA00022989"/>
    </source>
</evidence>
<feature type="transmembrane region" description="Helical" evidence="9">
    <location>
        <begin position="220"/>
        <end position="240"/>
    </location>
</feature>
<dbReference type="Pfam" id="PF07690">
    <property type="entry name" value="MFS_1"/>
    <property type="match status" value="1"/>
</dbReference>
<sequence length="594" mass="61792">MVVQGTDLAASAARAVPGTGHPARGPADRTDTVVACPRTRPSRCPAAHPAPRPGPTLRPGRHRRERRHTVTASPTHDTSAAVDRLPRADFLVIALLLGSAFVVILNETTMSVALAPLMADLGITASTGQWLTTAFMLTMAVVIPATGFLLQRLGTRGAYLLAMSLFSAGTLLAALSPGFAWLLVGRVVQASGTAIMMPLLMTTIMTLVPPAIRGKVMGNISIVMAAAPALGPSLSGLILNSLSWRWVFGIVLPIGLVALLLGFLYIRDVADRTHSRLDPFSLVLAAFAFGGLVYGLSSIGEAARHTPVVPPAVPLALGVLALAAFAWRQIVLQREDRALLDLRVFTHRGFSVPLGIMAVGMVAMFGSLILLPLFLQDAMGLEPLATGLIVLPGGLLMGLLGPTVGRLYDRVGPRPLVIPGVSVVAVALAAFTTIHADSSPWFVLALHVTLSLGLAFMFTPLFTSALSSLEPHQYSHGSASIGTVQQLAGAAGTAMFVAVMTSRSIAYGEAGASPRVALAEGVGDAFVWGTAVMLVAVGLSFLLRRSAPPAHGHGPAQPGTQDAPVEDARTGDSRATDARTADVKVEAALATDDV</sequence>
<feature type="transmembrane region" description="Helical" evidence="9">
    <location>
        <begin position="525"/>
        <end position="543"/>
    </location>
</feature>
<evidence type="ECO:0000259" key="10">
    <source>
        <dbReference type="PROSITE" id="PS50850"/>
    </source>
</evidence>
<gene>
    <name evidence="11" type="ORF">E1O70_00500</name>
</gene>
<dbReference type="Gene3D" id="1.20.1250.20">
    <property type="entry name" value="MFS general substrate transporter like domains"/>
    <property type="match status" value="1"/>
</dbReference>
<dbReference type="InterPro" id="IPR036259">
    <property type="entry name" value="MFS_trans_sf"/>
</dbReference>
<dbReference type="Gene3D" id="1.20.1720.10">
    <property type="entry name" value="Multidrug resistance protein D"/>
    <property type="match status" value="1"/>
</dbReference>
<feature type="transmembrane region" description="Helical" evidence="9">
    <location>
        <begin position="157"/>
        <end position="184"/>
    </location>
</feature>
<evidence type="ECO:0000256" key="1">
    <source>
        <dbReference type="ARBA" id="ARBA00004651"/>
    </source>
</evidence>
<keyword evidence="3" id="KW-0813">Transport</keyword>
<feature type="transmembrane region" description="Helical" evidence="9">
    <location>
        <begin position="90"/>
        <end position="118"/>
    </location>
</feature>
<dbReference type="CDD" id="cd17503">
    <property type="entry name" value="MFS_LmrB_MDR_like"/>
    <property type="match status" value="1"/>
</dbReference>
<name>A0A4Y8R6T3_9MICO</name>
<dbReference type="NCBIfam" id="TIGR00711">
    <property type="entry name" value="efflux_EmrB"/>
    <property type="match status" value="1"/>
</dbReference>
<feature type="compositionally biased region" description="Basic residues" evidence="8">
    <location>
        <begin position="59"/>
        <end position="69"/>
    </location>
</feature>
<reference evidence="11 12" key="1">
    <citation type="submission" date="2019-03" db="EMBL/GenBank/DDBJ databases">
        <title>Cellulosimicrobium funkei JCM14302 Assembly.</title>
        <authorList>
            <person name="Dou T."/>
        </authorList>
    </citation>
    <scope>NUCLEOTIDE SEQUENCE [LARGE SCALE GENOMIC DNA]</scope>
    <source>
        <strain evidence="11 12">JCM 14302</strain>
    </source>
</reference>
<feature type="region of interest" description="Disordered" evidence="8">
    <location>
        <begin position="39"/>
        <end position="79"/>
    </location>
</feature>
<comment type="caution">
    <text evidence="11">The sequence shown here is derived from an EMBL/GenBank/DDBJ whole genome shotgun (WGS) entry which is preliminary data.</text>
</comment>
<feature type="transmembrane region" description="Helical" evidence="9">
    <location>
        <begin position="308"/>
        <end position="328"/>
    </location>
</feature>
<keyword evidence="12" id="KW-1185">Reference proteome</keyword>
<dbReference type="Proteomes" id="UP000298003">
    <property type="component" value="Unassembled WGS sequence"/>
</dbReference>
<dbReference type="GO" id="GO:0005886">
    <property type="term" value="C:plasma membrane"/>
    <property type="evidence" value="ECO:0007669"/>
    <property type="project" value="UniProtKB-SubCell"/>
</dbReference>
<protein>
    <submittedName>
        <fullName evidence="11">DHA2 family efflux MFS transporter permease subunit</fullName>
    </submittedName>
</protein>
<evidence type="ECO:0000313" key="11">
    <source>
        <dbReference type="EMBL" id="TFF17312.1"/>
    </source>
</evidence>
<evidence type="ECO:0000256" key="4">
    <source>
        <dbReference type="ARBA" id="ARBA00022475"/>
    </source>
</evidence>
<dbReference type="GO" id="GO:0022857">
    <property type="term" value="F:transmembrane transporter activity"/>
    <property type="evidence" value="ECO:0007669"/>
    <property type="project" value="InterPro"/>
</dbReference>
<feature type="compositionally biased region" description="Basic and acidic residues" evidence="8">
    <location>
        <begin position="566"/>
        <end position="582"/>
    </location>
</feature>
<keyword evidence="4" id="KW-1003">Cell membrane</keyword>
<dbReference type="PANTHER" id="PTHR42718:SF9">
    <property type="entry name" value="MAJOR FACILITATOR SUPERFAMILY MULTIDRUG TRANSPORTER MFSC"/>
    <property type="match status" value="1"/>
</dbReference>
<accession>A0A4Y8R6T3</accession>
<feature type="transmembrane region" description="Helical" evidence="9">
    <location>
        <begin position="190"/>
        <end position="208"/>
    </location>
</feature>
<evidence type="ECO:0000256" key="2">
    <source>
        <dbReference type="ARBA" id="ARBA00008537"/>
    </source>
</evidence>
<dbReference type="PRINTS" id="PR01036">
    <property type="entry name" value="TCRTETB"/>
</dbReference>
<feature type="transmembrane region" description="Helical" evidence="9">
    <location>
        <begin position="349"/>
        <end position="371"/>
    </location>
</feature>
<evidence type="ECO:0000256" key="3">
    <source>
        <dbReference type="ARBA" id="ARBA00022448"/>
    </source>
</evidence>
<dbReference type="InterPro" id="IPR004638">
    <property type="entry name" value="EmrB-like"/>
</dbReference>
<evidence type="ECO:0000256" key="8">
    <source>
        <dbReference type="SAM" id="MobiDB-lite"/>
    </source>
</evidence>
<comment type="subcellular location">
    <subcellularLocation>
        <location evidence="1">Cell membrane</location>
        <topology evidence="1">Multi-pass membrane protein</topology>
    </subcellularLocation>
</comment>
<dbReference type="PROSITE" id="PS50850">
    <property type="entry name" value="MFS"/>
    <property type="match status" value="1"/>
</dbReference>
<feature type="region of interest" description="Disordered" evidence="8">
    <location>
        <begin position="549"/>
        <end position="582"/>
    </location>
</feature>
<feature type="transmembrane region" description="Helical" evidence="9">
    <location>
        <begin position="487"/>
        <end position="505"/>
    </location>
</feature>
<feature type="transmembrane region" description="Helical" evidence="9">
    <location>
        <begin position="416"/>
        <end position="435"/>
    </location>
</feature>
<dbReference type="InterPro" id="IPR020846">
    <property type="entry name" value="MFS_dom"/>
</dbReference>
<dbReference type="PANTHER" id="PTHR42718">
    <property type="entry name" value="MAJOR FACILITATOR SUPERFAMILY MULTIDRUG TRANSPORTER MFSC"/>
    <property type="match status" value="1"/>
</dbReference>
<comment type="similarity">
    <text evidence="2">Belongs to the major facilitator superfamily. EmrB family.</text>
</comment>
<feature type="transmembrane region" description="Helical" evidence="9">
    <location>
        <begin position="277"/>
        <end position="296"/>
    </location>
</feature>
<keyword evidence="5 9" id="KW-0812">Transmembrane</keyword>
<keyword evidence="7 9" id="KW-0472">Membrane</keyword>
<dbReference type="EMBL" id="SOZH01000001">
    <property type="protein sequence ID" value="TFF17312.1"/>
    <property type="molecule type" value="Genomic_DNA"/>
</dbReference>
<evidence type="ECO:0000313" key="12">
    <source>
        <dbReference type="Proteomes" id="UP000298003"/>
    </source>
</evidence>
<evidence type="ECO:0000256" key="5">
    <source>
        <dbReference type="ARBA" id="ARBA00022692"/>
    </source>
</evidence>
<dbReference type="AlphaFoldDB" id="A0A4Y8R6T3"/>